<accession>A0A7J7KNZ6</accession>
<reference evidence="1" key="1">
    <citation type="submission" date="2020-06" db="EMBL/GenBank/DDBJ databases">
        <title>Draft genome of Bugula neritina, a colonial animal packing powerful symbionts and potential medicines.</title>
        <authorList>
            <person name="Rayko M."/>
        </authorList>
    </citation>
    <scope>NUCLEOTIDE SEQUENCE [LARGE SCALE GENOMIC DNA]</scope>
    <source>
        <strain evidence="1">Kwan_BN1</strain>
    </source>
</reference>
<evidence type="ECO:0000313" key="2">
    <source>
        <dbReference type="Proteomes" id="UP000593567"/>
    </source>
</evidence>
<dbReference type="Proteomes" id="UP000593567">
    <property type="component" value="Unassembled WGS sequence"/>
</dbReference>
<comment type="caution">
    <text evidence="1">The sequence shown here is derived from an EMBL/GenBank/DDBJ whole genome shotgun (WGS) entry which is preliminary data.</text>
</comment>
<proteinExistence type="predicted"/>
<dbReference type="Gene3D" id="1.25.40.10">
    <property type="entry name" value="Tetratricopeptide repeat domain"/>
    <property type="match status" value="1"/>
</dbReference>
<evidence type="ECO:0000313" key="1">
    <source>
        <dbReference type="EMBL" id="KAF6039868.1"/>
    </source>
</evidence>
<protein>
    <recommendedName>
        <fullName evidence="3">Tetratricopeptide repeat protein</fullName>
    </recommendedName>
</protein>
<keyword evidence="2" id="KW-1185">Reference proteome</keyword>
<gene>
    <name evidence="1" type="ORF">EB796_001820</name>
</gene>
<evidence type="ECO:0008006" key="3">
    <source>
        <dbReference type="Google" id="ProtNLM"/>
    </source>
</evidence>
<sequence length="166" mass="20006">MEKCIWKQKTLHLVLDPKYLLTFYCRCKSQLMNLWRFLSKEFYSVEADNDPDRRALLEKAEHHLENYKRENPSRFLSRFVTVKLLFGYSPGEVEAAFPSLDKLETKEQEATMLATYGRFCEINNRFQEAIQKYQQVLSYDTGENRHLWYFRTADEGIRRIREQLNM</sequence>
<name>A0A7J7KNZ6_BUGNE</name>
<dbReference type="InterPro" id="IPR011990">
    <property type="entry name" value="TPR-like_helical_dom_sf"/>
</dbReference>
<dbReference type="AlphaFoldDB" id="A0A7J7KNZ6"/>
<dbReference type="EMBL" id="VXIV02000203">
    <property type="protein sequence ID" value="KAF6039868.1"/>
    <property type="molecule type" value="Genomic_DNA"/>
</dbReference>
<organism evidence="1 2">
    <name type="scientific">Bugula neritina</name>
    <name type="common">Brown bryozoan</name>
    <name type="synonym">Sertularia neritina</name>
    <dbReference type="NCBI Taxonomy" id="10212"/>
    <lineage>
        <taxon>Eukaryota</taxon>
        <taxon>Metazoa</taxon>
        <taxon>Spiralia</taxon>
        <taxon>Lophotrochozoa</taxon>
        <taxon>Bryozoa</taxon>
        <taxon>Gymnolaemata</taxon>
        <taxon>Cheilostomatida</taxon>
        <taxon>Flustrina</taxon>
        <taxon>Buguloidea</taxon>
        <taxon>Bugulidae</taxon>
        <taxon>Bugula</taxon>
    </lineage>
</organism>